<feature type="transmembrane region" description="Helical" evidence="1">
    <location>
        <begin position="261"/>
        <end position="280"/>
    </location>
</feature>
<feature type="transmembrane region" description="Helical" evidence="1">
    <location>
        <begin position="58"/>
        <end position="80"/>
    </location>
</feature>
<feature type="transmembrane region" description="Helical" evidence="1">
    <location>
        <begin position="300"/>
        <end position="319"/>
    </location>
</feature>
<dbReference type="PANTHER" id="PTHR30354:SF25">
    <property type="entry name" value="INNER MEMBRANE PERMEASE YGBN"/>
    <property type="match status" value="1"/>
</dbReference>
<dbReference type="NCBIfam" id="TIGR00791">
    <property type="entry name" value="gntP"/>
    <property type="match status" value="1"/>
</dbReference>
<feature type="transmembrane region" description="Helical" evidence="1">
    <location>
        <begin position="384"/>
        <end position="407"/>
    </location>
</feature>
<evidence type="ECO:0000313" key="2">
    <source>
        <dbReference type="EMBL" id="AIG64741.1"/>
    </source>
</evidence>
<evidence type="ECO:0000256" key="1">
    <source>
        <dbReference type="SAM" id="Phobius"/>
    </source>
</evidence>
<proteinExistence type="predicted"/>
<organism evidence="2 3">
    <name type="scientific">Corynebacterium atypicum</name>
    <dbReference type="NCBI Taxonomy" id="191610"/>
    <lineage>
        <taxon>Bacteria</taxon>
        <taxon>Bacillati</taxon>
        <taxon>Actinomycetota</taxon>
        <taxon>Actinomycetes</taxon>
        <taxon>Mycobacteriales</taxon>
        <taxon>Corynebacteriaceae</taxon>
        <taxon>Corynebacterium</taxon>
    </lineage>
</organism>
<feature type="transmembrane region" description="Helical" evidence="1">
    <location>
        <begin position="101"/>
        <end position="129"/>
    </location>
</feature>
<feature type="transmembrane region" description="Helical" evidence="1">
    <location>
        <begin position="422"/>
        <end position="443"/>
    </location>
</feature>
<sequence>MTGRALLGLGAAAVALLLALVIWARVPAFIALIIVALTTAVASGIPLDESVGVVTGGIGKTLGSVIVVVGLGAMLGRIIEVSGGADALARYFTQRFGKRRVVAAVTAAAFILGSPVFFDVGFIILAPIIFGFARTAGFNPLKIGLPVGATLLTVHVVLPPHPGPVATAEILGAELGTVLAVGIPLAALTAVIGFFLAKLLRTDGVELLESPATEVPEEVKNPPSPWVVMGLIALPIVQILVGTAGVILTEEGTTAHGLVSFLGSAPVALLTAVLVAWAVIGGQRGWSLEHGSGVLDSSLPAVAVIIFVTGAGGGFASVLTESGIGQVLSDLLTEAHMPVLLTGYLLSLALRGAQGSATVAMLTTAGLLAAPIASGAFGALDTALICVAIGFGALGLSHINDSGFWIVTRYLGLSVKEGLKRWTLLSTVFSLVGFAATAAVYVVV</sequence>
<feature type="transmembrane region" description="Helical" evidence="1">
    <location>
        <begin position="226"/>
        <end position="249"/>
    </location>
</feature>
<feature type="transmembrane region" description="Helical" evidence="1">
    <location>
        <begin position="356"/>
        <end position="377"/>
    </location>
</feature>
<keyword evidence="1" id="KW-0472">Membrane</keyword>
<feature type="transmembrane region" description="Helical" evidence="1">
    <location>
        <begin position="141"/>
        <end position="158"/>
    </location>
</feature>
<feature type="transmembrane region" description="Helical" evidence="1">
    <location>
        <begin position="170"/>
        <end position="197"/>
    </location>
</feature>
<dbReference type="RefSeq" id="WP_038606860.1">
    <property type="nucleotide sequence ID" value="NZ_CP008944.1"/>
</dbReference>
<dbReference type="Pfam" id="PF02447">
    <property type="entry name" value="GntP_permease"/>
    <property type="match status" value="1"/>
</dbReference>
<keyword evidence="1" id="KW-1133">Transmembrane helix</keyword>
<keyword evidence="1" id="KW-0812">Transmembrane</keyword>
<name>A0ABM5QPR8_9CORY</name>
<dbReference type="PANTHER" id="PTHR30354">
    <property type="entry name" value="GNT FAMILY GLUCONATE TRANSPORTER"/>
    <property type="match status" value="1"/>
</dbReference>
<feature type="transmembrane region" description="Helical" evidence="1">
    <location>
        <begin position="331"/>
        <end position="350"/>
    </location>
</feature>
<gene>
    <name evidence="2" type="ORF">CATYP_09450</name>
</gene>
<reference evidence="2 3" key="1">
    <citation type="submission" date="2014-07" db="EMBL/GenBank/DDBJ databases">
        <title>Complete genome sequence of Corynebacterium atypicum DSM 44849: identifiction of the mycolic acid biosynthesis genes.</title>
        <authorList>
            <person name="Tippelt A."/>
            <person name="Mollmann S."/>
            <person name="Albersmeier A."/>
            <person name="Jaenicke S."/>
            <person name="Ruckert C."/>
            <person name="Tauch A."/>
        </authorList>
    </citation>
    <scope>NUCLEOTIDE SEQUENCE [LARGE SCALE GENOMIC DNA]</scope>
    <source>
        <strain evidence="2 3">R2070</strain>
    </source>
</reference>
<evidence type="ECO:0000313" key="3">
    <source>
        <dbReference type="Proteomes" id="UP000028504"/>
    </source>
</evidence>
<keyword evidence="3" id="KW-1185">Reference proteome</keyword>
<protein>
    <submittedName>
        <fullName evidence="2">Transporter</fullName>
    </submittedName>
</protein>
<dbReference type="Proteomes" id="UP000028504">
    <property type="component" value="Chromosome"/>
</dbReference>
<dbReference type="EMBL" id="CP008944">
    <property type="protein sequence ID" value="AIG64741.1"/>
    <property type="molecule type" value="Genomic_DNA"/>
</dbReference>
<accession>A0ABM5QPR8</accession>
<dbReference type="PIRSF" id="PIRSF002746">
    <property type="entry name" value="Gluconate_transporter"/>
    <property type="match status" value="1"/>
</dbReference>
<dbReference type="InterPro" id="IPR003474">
    <property type="entry name" value="Glcn_transporter"/>
</dbReference>
<dbReference type="NCBIfam" id="NF007332">
    <property type="entry name" value="PRK09821.1"/>
    <property type="match status" value="1"/>
</dbReference>